<accession>A0A846HEN1</accession>
<protein>
    <submittedName>
        <fullName evidence="1">Type II toxin-antitoxin system Phd/YefM family antitoxin</fullName>
    </submittedName>
</protein>
<keyword evidence="2" id="KW-1185">Reference proteome</keyword>
<dbReference type="AlphaFoldDB" id="A0A846HEN1"/>
<evidence type="ECO:0000313" key="2">
    <source>
        <dbReference type="Proteomes" id="UP000031549"/>
    </source>
</evidence>
<proteinExistence type="predicted"/>
<dbReference type="EMBL" id="JTCM02000058">
    <property type="protein sequence ID" value="NEU75070.1"/>
    <property type="molecule type" value="Genomic_DNA"/>
</dbReference>
<comment type="caution">
    <text evidence="1">The sequence shown here is derived from an EMBL/GenBank/DDBJ whole genome shotgun (WGS) entry which is preliminary data.</text>
</comment>
<dbReference type="RefSeq" id="WP_039738078.1">
    <property type="nucleotide sequence ID" value="NZ_JTCM02000058.1"/>
</dbReference>
<sequence length="87" mass="9536">MYNVELPANLTDFAELLGRVLAGEEVILSQAGLPVARIVPLNNPPLPRIPELDRGKVVIASDFNEPLPEDVLNDFLSLLDIENESNT</sequence>
<dbReference type="NCBIfam" id="TIGR01552">
    <property type="entry name" value="phd_fam"/>
    <property type="match status" value="1"/>
</dbReference>
<gene>
    <name evidence="1" type="ORF">PI95_021555</name>
</gene>
<reference evidence="1 2" key="1">
    <citation type="journal article" date="2015" name="Genome Announc.">
        <title>Draft Genome Sequence of Cyanobacterium Hassallia byssoidea Strain VB512170, Isolated from Monuments in India.</title>
        <authorList>
            <person name="Singh D."/>
            <person name="Chandrababunaidu M.M."/>
            <person name="Panda A."/>
            <person name="Sen D."/>
            <person name="Bhattacharyya S."/>
            <person name="Adhikary S.P."/>
            <person name="Tripathy S."/>
        </authorList>
    </citation>
    <scope>NUCLEOTIDE SEQUENCE [LARGE SCALE GENOMIC DNA]</scope>
    <source>
        <strain evidence="1 2">VB512170</strain>
    </source>
</reference>
<dbReference type="Proteomes" id="UP000031549">
    <property type="component" value="Unassembled WGS sequence"/>
</dbReference>
<name>A0A846HEN1_9CYAN</name>
<evidence type="ECO:0000313" key="1">
    <source>
        <dbReference type="EMBL" id="NEU75070.1"/>
    </source>
</evidence>
<organism evidence="1 2">
    <name type="scientific">Hassallia byssoidea VB512170</name>
    <dbReference type="NCBI Taxonomy" id="1304833"/>
    <lineage>
        <taxon>Bacteria</taxon>
        <taxon>Bacillati</taxon>
        <taxon>Cyanobacteriota</taxon>
        <taxon>Cyanophyceae</taxon>
        <taxon>Nostocales</taxon>
        <taxon>Tolypothrichaceae</taxon>
        <taxon>Hassallia</taxon>
    </lineage>
</organism>